<sequence>MRVPDTSDNAREPLPATTPLMLVVGLGLPYGLVIGGFVLFEHVDGVVFGFPPAVAWLFACMLLVPCCMAAAWWLGHARAD</sequence>
<evidence type="ECO:0000313" key="2">
    <source>
        <dbReference type="EMBL" id="PYD79940.1"/>
    </source>
</evidence>
<evidence type="ECO:0000313" key="3">
    <source>
        <dbReference type="Proteomes" id="UP000247814"/>
    </source>
</evidence>
<keyword evidence="3" id="KW-1185">Reference proteome</keyword>
<keyword evidence="1" id="KW-0812">Transmembrane</keyword>
<evidence type="ECO:0000256" key="1">
    <source>
        <dbReference type="SAM" id="Phobius"/>
    </source>
</evidence>
<organism evidence="2 3">
    <name type="scientific">Komagataeibacter sucrofermentans</name>
    <dbReference type="NCBI Taxonomy" id="1053551"/>
    <lineage>
        <taxon>Bacteria</taxon>
        <taxon>Pseudomonadati</taxon>
        <taxon>Pseudomonadota</taxon>
        <taxon>Alphaproteobacteria</taxon>
        <taxon>Acetobacterales</taxon>
        <taxon>Acetobacteraceae</taxon>
        <taxon>Komagataeibacter</taxon>
    </lineage>
</organism>
<protein>
    <recommendedName>
        <fullName evidence="4">DUF3311 domain-containing protein</fullName>
    </recommendedName>
</protein>
<dbReference type="Proteomes" id="UP000247814">
    <property type="component" value="Unassembled WGS sequence"/>
</dbReference>
<accession>A0A318QNF2</accession>
<reference evidence="2 3" key="1">
    <citation type="submission" date="2017-07" db="EMBL/GenBank/DDBJ databases">
        <title>A draft genome sequence of Komagataeibacter sucrofermentans LMG 18788.</title>
        <authorList>
            <person name="Skraban J."/>
            <person name="Cleenwerck I."/>
            <person name="Vandamme P."/>
            <person name="Trcek J."/>
        </authorList>
    </citation>
    <scope>NUCLEOTIDE SEQUENCE [LARGE SCALE GENOMIC DNA]</scope>
    <source>
        <strain evidence="2 3">LMG 18788</strain>
    </source>
</reference>
<proteinExistence type="predicted"/>
<dbReference type="EMBL" id="NKUA01000005">
    <property type="protein sequence ID" value="PYD79940.1"/>
    <property type="molecule type" value="Genomic_DNA"/>
</dbReference>
<dbReference type="AlphaFoldDB" id="A0A318QNF2"/>
<keyword evidence="1" id="KW-0472">Membrane</keyword>
<evidence type="ECO:0008006" key="4">
    <source>
        <dbReference type="Google" id="ProtNLM"/>
    </source>
</evidence>
<name>A0A318QNF2_9PROT</name>
<keyword evidence="1" id="KW-1133">Transmembrane helix</keyword>
<feature type="transmembrane region" description="Helical" evidence="1">
    <location>
        <begin position="53"/>
        <end position="74"/>
    </location>
</feature>
<gene>
    <name evidence="2" type="ORF">CFR77_05350</name>
</gene>
<comment type="caution">
    <text evidence="2">The sequence shown here is derived from an EMBL/GenBank/DDBJ whole genome shotgun (WGS) entry which is preliminary data.</text>
</comment>
<feature type="transmembrane region" description="Helical" evidence="1">
    <location>
        <begin position="20"/>
        <end position="41"/>
    </location>
</feature>